<dbReference type="PANTHER" id="PTHR11596:SF5">
    <property type="entry name" value="ALKALINE PHOSPHATASE"/>
    <property type="match status" value="1"/>
</dbReference>
<accession>A0A6I6JDS5</accession>
<feature type="signal peptide" evidence="5">
    <location>
        <begin position="1"/>
        <end position="31"/>
    </location>
</feature>
<dbReference type="InterPro" id="IPR001952">
    <property type="entry name" value="Alkaline_phosphatase"/>
</dbReference>
<keyword evidence="5" id="KW-0732">Signal</keyword>
<dbReference type="AlphaFoldDB" id="A0A6I6JDS5"/>
<dbReference type="SUPFAM" id="SSF53649">
    <property type="entry name" value="Alkaline phosphatase-like"/>
    <property type="match status" value="1"/>
</dbReference>
<feature type="binding site" evidence="3">
    <location>
        <position position="263"/>
    </location>
    <ligand>
        <name>Mg(2+)</name>
        <dbReference type="ChEBI" id="CHEBI:18420"/>
    </ligand>
</feature>
<feature type="binding site" evidence="3">
    <location>
        <position position="44"/>
    </location>
    <ligand>
        <name>Zn(2+)</name>
        <dbReference type="ChEBI" id="CHEBI:29105"/>
        <label>2</label>
    </ligand>
</feature>
<dbReference type="Pfam" id="PF00245">
    <property type="entry name" value="Alk_phosphatase"/>
    <property type="match status" value="1"/>
</dbReference>
<keyword evidence="3" id="KW-0479">Metal-binding</keyword>
<dbReference type="PANTHER" id="PTHR11596">
    <property type="entry name" value="ALKALINE PHOSPHATASE"/>
    <property type="match status" value="1"/>
</dbReference>
<dbReference type="SMART" id="SM00098">
    <property type="entry name" value="alkPPc"/>
    <property type="match status" value="1"/>
</dbReference>
<feature type="binding site" evidence="3">
    <location>
        <position position="268"/>
    </location>
    <ligand>
        <name>Zn(2+)</name>
        <dbReference type="ChEBI" id="CHEBI:29105"/>
        <label>2</label>
    </ligand>
</feature>
<proteinExistence type="inferred from homology"/>
<gene>
    <name evidence="6" type="ORF">GM415_12900</name>
</gene>
<comment type="cofactor">
    <cofactor evidence="3">
        <name>Zn(2+)</name>
        <dbReference type="ChEBI" id="CHEBI:29105"/>
    </cofactor>
    <text evidence="3">Binds 2 Zn(2+) ions.</text>
</comment>
<dbReference type="PRINTS" id="PR00113">
    <property type="entry name" value="ALKPHPHTASE"/>
</dbReference>
<evidence type="ECO:0000256" key="5">
    <source>
        <dbReference type="SAM" id="SignalP"/>
    </source>
</evidence>
<dbReference type="InterPro" id="IPR017850">
    <property type="entry name" value="Alkaline_phosphatase_core_sf"/>
</dbReference>
<dbReference type="EMBL" id="CP046400">
    <property type="protein sequence ID" value="QGY40985.1"/>
    <property type="molecule type" value="Genomic_DNA"/>
</dbReference>
<feature type="binding site" evidence="3">
    <location>
        <position position="44"/>
    </location>
    <ligand>
        <name>Mg(2+)</name>
        <dbReference type="ChEBI" id="CHEBI:18420"/>
    </ligand>
</feature>
<protein>
    <submittedName>
        <fullName evidence="6">Alkaline phosphatase</fullName>
    </submittedName>
</protein>
<evidence type="ECO:0000256" key="1">
    <source>
        <dbReference type="ARBA" id="ARBA00022553"/>
    </source>
</evidence>
<dbReference type="GO" id="GO:0004035">
    <property type="term" value="F:alkaline phosphatase activity"/>
    <property type="evidence" value="ECO:0007669"/>
    <property type="project" value="TreeGrafter"/>
</dbReference>
<keyword evidence="7" id="KW-1185">Reference proteome</keyword>
<dbReference type="CDD" id="cd16012">
    <property type="entry name" value="ALP"/>
    <property type="match status" value="1"/>
</dbReference>
<dbReference type="Proteomes" id="UP000428328">
    <property type="component" value="Chromosome"/>
</dbReference>
<feature type="binding site" evidence="3">
    <location>
        <position position="312"/>
    </location>
    <ligand>
        <name>Zn(2+)</name>
        <dbReference type="ChEBI" id="CHEBI:29105"/>
        <label>2</label>
    </ligand>
</feature>
<evidence type="ECO:0000313" key="7">
    <source>
        <dbReference type="Proteomes" id="UP000428328"/>
    </source>
</evidence>
<feature type="binding site" evidence="3">
    <location>
        <position position="311"/>
    </location>
    <ligand>
        <name>Zn(2+)</name>
        <dbReference type="ChEBI" id="CHEBI:29105"/>
        <label>2</label>
    </ligand>
</feature>
<evidence type="ECO:0000256" key="3">
    <source>
        <dbReference type="PIRSR" id="PIRSR601952-2"/>
    </source>
</evidence>
<dbReference type="Gene3D" id="3.40.720.10">
    <property type="entry name" value="Alkaline Phosphatase, subunit A"/>
    <property type="match status" value="1"/>
</dbReference>
<evidence type="ECO:0000313" key="6">
    <source>
        <dbReference type="EMBL" id="QGY40985.1"/>
    </source>
</evidence>
<keyword evidence="1" id="KW-0597">Phosphoprotein</keyword>
<feature type="binding site" evidence="3">
    <location>
        <position position="136"/>
    </location>
    <ligand>
        <name>Mg(2+)</name>
        <dbReference type="ChEBI" id="CHEBI:18420"/>
    </ligand>
</feature>
<feature type="binding site" evidence="3">
    <location>
        <position position="272"/>
    </location>
    <ligand>
        <name>Zn(2+)</name>
        <dbReference type="ChEBI" id="CHEBI:29105"/>
        <label>2</label>
    </ligand>
</feature>
<comment type="similarity">
    <text evidence="4">Belongs to the alkaline phosphatase family.</text>
</comment>
<dbReference type="GO" id="GO:0046872">
    <property type="term" value="F:metal ion binding"/>
    <property type="evidence" value="ECO:0007669"/>
    <property type="project" value="UniProtKB-KW"/>
</dbReference>
<evidence type="ECO:0000256" key="2">
    <source>
        <dbReference type="PIRSR" id="PIRSR601952-1"/>
    </source>
</evidence>
<keyword evidence="3" id="KW-0862">Zinc</keyword>
<keyword evidence="3" id="KW-0460">Magnesium</keyword>
<feature type="binding site" evidence="3">
    <location>
        <position position="440"/>
    </location>
    <ligand>
        <name>Zn(2+)</name>
        <dbReference type="ChEBI" id="CHEBI:29105"/>
        <label>2</label>
    </ligand>
</feature>
<organism evidence="6 7">
    <name type="scientific">Pseudodesulfovibrio cashew</name>
    <dbReference type="NCBI Taxonomy" id="2678688"/>
    <lineage>
        <taxon>Bacteria</taxon>
        <taxon>Pseudomonadati</taxon>
        <taxon>Thermodesulfobacteriota</taxon>
        <taxon>Desulfovibrionia</taxon>
        <taxon>Desulfovibrionales</taxon>
        <taxon>Desulfovibrionaceae</taxon>
    </lineage>
</organism>
<dbReference type="RefSeq" id="WP_158948812.1">
    <property type="nucleotide sequence ID" value="NZ_CP046400.1"/>
</dbReference>
<reference evidence="6 7" key="1">
    <citation type="submission" date="2019-11" db="EMBL/GenBank/DDBJ databases">
        <authorList>
            <person name="Zheng R.K."/>
            <person name="Sun C.M."/>
        </authorList>
    </citation>
    <scope>NUCLEOTIDE SEQUENCE [LARGE SCALE GENOMIC DNA]</scope>
    <source>
        <strain evidence="6 7">SRB007</strain>
    </source>
</reference>
<name>A0A6I6JDS5_9BACT</name>
<dbReference type="Gene3D" id="1.10.60.40">
    <property type="match status" value="1"/>
</dbReference>
<feature type="chain" id="PRO_5026228157" evidence="5">
    <location>
        <begin position="32"/>
        <end position="493"/>
    </location>
</feature>
<dbReference type="KEGG" id="psel:GM415_12900"/>
<feature type="binding site" evidence="3">
    <location>
        <position position="138"/>
    </location>
    <ligand>
        <name>Mg(2+)</name>
        <dbReference type="ChEBI" id="CHEBI:18420"/>
    </ligand>
</feature>
<evidence type="ECO:0000256" key="4">
    <source>
        <dbReference type="RuleBase" id="RU003946"/>
    </source>
</evidence>
<sequence>MRFVRRISICSLAFALILAVGAMAGAGNAEAAKTAKYVFFFIGDGMGLPQRAATAAYTGQKLAIDAMPAQGITTTYANDRFITGSAASATALATGVKTNINYIGMDPNFKPVKTLAEMAKERGMKVGIVSSVSVDHATPAAFYAHVKTRSMYHEIDHALADSGFDFFAGGGLKDPAGKKSKAPMGDALEKAKANGYKLVDNKKEFLALKPGDGKVIAWNAWLQDGKALPYVMDMTDKDVTLPEFTGKAIEMLDNDKGFFLMVEGGKIDWACHANDATASILNTISFDNAVKKALAFYEKHPEETLIVVTGDHECGGLTLGFAGTKYGSHYDVLGSQKVSFQKFTDETMVAFKQKSGSFDDMKKIITAEFGLKFDGDAKNDPMVLADYETASIQAAFQRSMAGEKVKGGEYLLYGDYDPLAVTLTHVLNQKAGLGWTSYKHTGVPVSTSAVGVDAALFNGSYDNKDVATKIMSAMGMPAKPVYVDAGKLRLAAN</sequence>
<feature type="active site" description="Phosphoserine intermediate" evidence="2">
    <location>
        <position position="85"/>
    </location>
</feature>
<comment type="cofactor">
    <cofactor evidence="3">
        <name>Mg(2+)</name>
        <dbReference type="ChEBI" id="CHEBI:18420"/>
    </cofactor>
    <text evidence="3">Binds 1 Mg(2+) ion.</text>
</comment>